<dbReference type="PANTHER" id="PTHR11607:SF3">
    <property type="entry name" value="LYSOSOMAL ALPHA-MANNOSIDASE"/>
    <property type="match status" value="1"/>
</dbReference>
<dbReference type="InterPro" id="IPR048534">
    <property type="entry name" value="Man2a1-like_dom"/>
</dbReference>
<gene>
    <name evidence="14" type="ORF">GRJ2_002650000</name>
</gene>
<evidence type="ECO:0000256" key="6">
    <source>
        <dbReference type="ARBA" id="ARBA00022801"/>
    </source>
</evidence>
<evidence type="ECO:0000256" key="11">
    <source>
        <dbReference type="ARBA" id="ARBA00023295"/>
    </source>
</evidence>
<dbReference type="InterPro" id="IPR028995">
    <property type="entry name" value="Glyco_hydro_57/38_cen_sf"/>
</dbReference>
<dbReference type="FunFam" id="1.20.1270.50:FF:000003">
    <property type="entry name" value="Alpha-mannosidase"/>
    <property type="match status" value="1"/>
</dbReference>
<feature type="domain" description="Glycoside hydrolase family 38 central" evidence="13">
    <location>
        <begin position="358"/>
        <end position="437"/>
    </location>
</feature>
<dbReference type="Gene3D" id="2.60.40.1360">
    <property type="match status" value="1"/>
</dbReference>
<dbReference type="InterPro" id="IPR041147">
    <property type="entry name" value="GH38_C"/>
</dbReference>
<sequence length="994" mass="110695">MAAPGAVALVLPLFGAAVAAAGCGYQSCPPTRPDLLNVHLVPHTHDDVGWLKTVEQYFYGARNEVQHAGVQYILDSVVAQLVANPSRRFIYVEVAFLARWWRQQDEATRRTVRQLVDQGRLEFVGGGWCMSDEAAAHYSPAIEQLALGRRFLRREFGACGTPRVAWQIDPFGHSRQLAAIFAQMGYDGLFVGRVDHQDKATREQLREMELLWRASESLLPPAADLFTGVLPNVYNPPPGFCWDQLCSDPPVVDEDSEENNVDSVVSTFLQIATSQAERYRTNHIIMTMGSDFHYENANLWFKNMDKLIAHVNARQANGSRVHVLYSTPSCYLWELHRANLSWSLKTDDFFPYADGPHQFWTGYFTSRPAFKRYERLSNNFLQICSQLEALAGSAAREGPYGPGDSSVLREAVAVAQHHDAVTGTEKQHVADDYARQLAAGWESCQLLVANALASLGGSKENFVFCDALNVSVCPLTEAAGRFTVVLYNPLGRSMSWPIRLPVNGASYAVTDPQGQPVPSEVVPVSNVTRRLRGRGGSAAQELLFQASVPPLGFSTFAVSRLSRGDPREPPARTPALSWPWEIQNEHVRVLFDPLTGHLKEIQNLDKSISLPVFQSFYWYNASIGNDESSQASGAYIFRPNSSEPIPVSSSKRVSTYLVKNALVQEVHQEFSSWCSQVVRLHMGQPYVELEWTVGPIPVADGWGKEIISRFETTLQTDARFYTDSNGRQILERRRDYRPTWNLSQTEPVAGNYYPVNSRIFIKDKKFQLTVLTDRSQGGSSIFDGSLELMVHRRLLYDDNRGVGEPLVELGADKQGLVIRGRHLVLLDTVESAADRHRLLAQELFMAPYAVLAPGGGPSYRHAQPSLRQFSALRRELPPNIHLLTLMPWDDGSLLLRLEHQFERGESANSSQPVTVDLLNLFSAFTVTSLQEMSLGADLPLSAVSRLVWTPATGPARPRPVPKLEPSRVTLQPMEIRTFLAKVQYEVPGAGPGGL</sequence>
<dbReference type="InterPro" id="IPR011330">
    <property type="entry name" value="Glyco_hydro/deAcase_b/a-brl"/>
</dbReference>
<dbReference type="Pfam" id="PF07748">
    <property type="entry name" value="Glyco_hydro_38C"/>
    <property type="match status" value="1"/>
</dbReference>
<dbReference type="Pfam" id="PF09261">
    <property type="entry name" value="Alpha-mann_mid"/>
    <property type="match status" value="1"/>
</dbReference>
<comment type="caution">
    <text evidence="14">The sequence shown here is derived from an EMBL/GenBank/DDBJ whole genome shotgun (WGS) entry which is preliminary data.</text>
</comment>
<comment type="similarity">
    <text evidence="3 12">Belongs to the glycosyl hydrolase 38 family.</text>
</comment>
<dbReference type="InterPro" id="IPR015341">
    <property type="entry name" value="Glyco_hydro_38_cen"/>
</dbReference>
<keyword evidence="7 12" id="KW-0862">Zinc</keyword>
<keyword evidence="10" id="KW-0458">Lysosome</keyword>
<dbReference type="SUPFAM" id="SSF88688">
    <property type="entry name" value="Families 57/38 glycoside transferase middle domain"/>
    <property type="match status" value="1"/>
</dbReference>
<reference evidence="14 15" key="1">
    <citation type="submission" date="2024-06" db="EMBL/GenBank/DDBJ databases">
        <title>The draft genome of Grus japonensis, version 3.</title>
        <authorList>
            <person name="Nabeshima K."/>
            <person name="Suzuki S."/>
            <person name="Onuma M."/>
        </authorList>
    </citation>
    <scope>NUCLEOTIDE SEQUENCE [LARGE SCALE GENOMIC DNA]</scope>
    <source>
        <strain evidence="14 15">451A</strain>
    </source>
</reference>
<feature type="chain" id="PRO_5044530312" description="Alpha-mannosidase" evidence="12">
    <location>
        <begin position="22"/>
        <end position="994"/>
    </location>
</feature>
<dbReference type="Gene3D" id="2.60.40.1180">
    <property type="entry name" value="Golgi alpha-mannosidase II"/>
    <property type="match status" value="1"/>
</dbReference>
<dbReference type="InterPro" id="IPR011682">
    <property type="entry name" value="Glyco_hydro_38_C"/>
</dbReference>
<dbReference type="Pfam" id="PF01074">
    <property type="entry name" value="Glyco_hydro_38N"/>
    <property type="match status" value="1"/>
</dbReference>
<evidence type="ECO:0000259" key="13">
    <source>
        <dbReference type="SMART" id="SM00872"/>
    </source>
</evidence>
<dbReference type="InterPro" id="IPR000602">
    <property type="entry name" value="Glyco_hydro_38_N"/>
</dbReference>
<dbReference type="GO" id="GO:0046872">
    <property type="term" value="F:metal ion binding"/>
    <property type="evidence" value="ECO:0007669"/>
    <property type="project" value="UniProtKB-KW"/>
</dbReference>
<keyword evidence="9" id="KW-0325">Glycoprotein</keyword>
<evidence type="ECO:0000256" key="10">
    <source>
        <dbReference type="ARBA" id="ARBA00023228"/>
    </source>
</evidence>
<dbReference type="EMBL" id="BAAFJT010000033">
    <property type="protein sequence ID" value="GAB0201844.1"/>
    <property type="molecule type" value="Genomic_DNA"/>
</dbReference>
<comment type="cofactor">
    <cofactor evidence="12">
        <name>Zn(2+)</name>
        <dbReference type="ChEBI" id="CHEBI:29105"/>
    </cofactor>
    <text evidence="12">Binds 1 zinc ion per subunit.</text>
</comment>
<dbReference type="GO" id="GO:0005764">
    <property type="term" value="C:lysosome"/>
    <property type="evidence" value="ECO:0007669"/>
    <property type="project" value="UniProtKB-SubCell"/>
</dbReference>
<dbReference type="EC" id="3.2.1.-" evidence="12"/>
<evidence type="ECO:0000256" key="9">
    <source>
        <dbReference type="ARBA" id="ARBA00023180"/>
    </source>
</evidence>
<dbReference type="FunFam" id="2.70.98.30:FF:000003">
    <property type="entry name" value="Alpha-mannosidase"/>
    <property type="match status" value="1"/>
</dbReference>
<dbReference type="AlphaFoldDB" id="A0ABC9XWE3"/>
<evidence type="ECO:0000256" key="12">
    <source>
        <dbReference type="RuleBase" id="RU361199"/>
    </source>
</evidence>
<dbReference type="InterPro" id="IPR037094">
    <property type="entry name" value="Glyco_hydro_38_cen_sf"/>
</dbReference>
<name>A0ABC9XWE3_GRUJA</name>
<dbReference type="SUPFAM" id="SSF74650">
    <property type="entry name" value="Galactose mutarotase-like"/>
    <property type="match status" value="1"/>
</dbReference>
<dbReference type="InterPro" id="IPR027291">
    <property type="entry name" value="Glyco_hydro_38_N_sf"/>
</dbReference>
<evidence type="ECO:0000256" key="8">
    <source>
        <dbReference type="ARBA" id="ARBA00023157"/>
    </source>
</evidence>
<dbReference type="InterPro" id="IPR050843">
    <property type="entry name" value="Glycosyl_Hydrlase_38"/>
</dbReference>
<keyword evidence="15" id="KW-1185">Reference proteome</keyword>
<dbReference type="FunFam" id="3.20.110.10:FF:000001">
    <property type="entry name" value="Alpha-mannosidase"/>
    <property type="match status" value="1"/>
</dbReference>
<dbReference type="FunFam" id="2.60.40.1360:FF:000002">
    <property type="entry name" value="Alpha-mannosidase"/>
    <property type="match status" value="1"/>
</dbReference>
<proteinExistence type="inferred from homology"/>
<evidence type="ECO:0000256" key="7">
    <source>
        <dbReference type="ARBA" id="ARBA00022833"/>
    </source>
</evidence>
<feature type="signal peptide" evidence="12">
    <location>
        <begin position="1"/>
        <end position="21"/>
    </location>
</feature>
<evidence type="ECO:0000256" key="3">
    <source>
        <dbReference type="ARBA" id="ARBA00009792"/>
    </source>
</evidence>
<dbReference type="FunFam" id="1.20.1270.50:FF:000002">
    <property type="entry name" value="Alpha-mannosidase"/>
    <property type="match status" value="1"/>
</dbReference>
<evidence type="ECO:0000256" key="1">
    <source>
        <dbReference type="ARBA" id="ARBA00000365"/>
    </source>
</evidence>
<evidence type="ECO:0000313" key="15">
    <source>
        <dbReference type="Proteomes" id="UP001623348"/>
    </source>
</evidence>
<dbReference type="SUPFAM" id="SSF88713">
    <property type="entry name" value="Glycoside hydrolase/deacetylase"/>
    <property type="match status" value="1"/>
</dbReference>
<evidence type="ECO:0000256" key="2">
    <source>
        <dbReference type="ARBA" id="ARBA00004371"/>
    </source>
</evidence>
<comment type="catalytic activity">
    <reaction evidence="1">
        <text>Hydrolysis of terminal, non-reducing alpha-D-mannose residues in alpha-D-mannosides.</text>
        <dbReference type="EC" id="3.2.1.24"/>
    </reaction>
</comment>
<dbReference type="GO" id="GO:0004559">
    <property type="term" value="F:alpha-mannosidase activity"/>
    <property type="evidence" value="ECO:0007669"/>
    <property type="project" value="UniProtKB-EC"/>
</dbReference>
<dbReference type="CDD" id="cd10810">
    <property type="entry name" value="GH38N_AMII_LAM_like"/>
    <property type="match status" value="1"/>
</dbReference>
<keyword evidence="5 12" id="KW-0732">Signal</keyword>
<protein>
    <recommendedName>
        <fullName evidence="12">Alpha-mannosidase</fullName>
        <ecNumber evidence="12">3.2.1.-</ecNumber>
    </recommendedName>
</protein>
<keyword evidence="8" id="KW-1015">Disulfide bond</keyword>
<dbReference type="SMART" id="SM00872">
    <property type="entry name" value="Alpha-mann_mid"/>
    <property type="match status" value="1"/>
</dbReference>
<dbReference type="Proteomes" id="UP001623348">
    <property type="component" value="Unassembled WGS sequence"/>
</dbReference>
<keyword evidence="4 12" id="KW-0479">Metal-binding</keyword>
<evidence type="ECO:0000256" key="4">
    <source>
        <dbReference type="ARBA" id="ARBA00022723"/>
    </source>
</evidence>
<dbReference type="PANTHER" id="PTHR11607">
    <property type="entry name" value="ALPHA-MANNOSIDASE"/>
    <property type="match status" value="1"/>
</dbReference>
<comment type="subcellular location">
    <subcellularLocation>
        <location evidence="2">Lysosome</location>
    </subcellularLocation>
</comment>
<evidence type="ECO:0000313" key="14">
    <source>
        <dbReference type="EMBL" id="GAB0201844.1"/>
    </source>
</evidence>
<dbReference type="Gene3D" id="3.20.110.10">
    <property type="entry name" value="Glycoside hydrolase 38, N terminal domain"/>
    <property type="match status" value="1"/>
</dbReference>
<dbReference type="InterPro" id="IPR013780">
    <property type="entry name" value="Glyco_hydro_b"/>
</dbReference>
<dbReference type="Pfam" id="PF17677">
    <property type="entry name" value="Glyco_hydro38C2"/>
    <property type="match status" value="1"/>
</dbReference>
<dbReference type="Gene3D" id="1.20.1270.50">
    <property type="entry name" value="Glycoside hydrolase family 38, central domain"/>
    <property type="match status" value="2"/>
</dbReference>
<dbReference type="FunFam" id="2.60.40.1180:FF:000018">
    <property type="entry name" value="Alpha-mannosidase"/>
    <property type="match status" value="1"/>
</dbReference>
<accession>A0ABC9XWE3</accession>
<organism evidence="14 15">
    <name type="scientific">Grus japonensis</name>
    <name type="common">Japanese crane</name>
    <name type="synonym">Red-crowned crane</name>
    <dbReference type="NCBI Taxonomy" id="30415"/>
    <lineage>
        <taxon>Eukaryota</taxon>
        <taxon>Metazoa</taxon>
        <taxon>Chordata</taxon>
        <taxon>Craniata</taxon>
        <taxon>Vertebrata</taxon>
        <taxon>Euteleostomi</taxon>
        <taxon>Archelosauria</taxon>
        <taxon>Archosauria</taxon>
        <taxon>Dinosauria</taxon>
        <taxon>Saurischia</taxon>
        <taxon>Theropoda</taxon>
        <taxon>Coelurosauria</taxon>
        <taxon>Aves</taxon>
        <taxon>Neognathae</taxon>
        <taxon>Neoaves</taxon>
        <taxon>Gruiformes</taxon>
        <taxon>Gruidae</taxon>
        <taxon>Grus</taxon>
    </lineage>
</organism>
<keyword evidence="11 12" id="KW-0326">Glycosidase</keyword>
<dbReference type="InterPro" id="IPR011013">
    <property type="entry name" value="Gal_mutarotase_sf_dom"/>
</dbReference>
<evidence type="ECO:0000256" key="5">
    <source>
        <dbReference type="ARBA" id="ARBA00022729"/>
    </source>
</evidence>
<dbReference type="Gene3D" id="2.70.98.30">
    <property type="entry name" value="Golgi alpha-mannosidase II, domain 4"/>
    <property type="match status" value="1"/>
</dbReference>
<keyword evidence="6 12" id="KW-0378">Hydrolase</keyword>
<dbReference type="Pfam" id="PF21260">
    <property type="entry name" value="Laman-like_dom"/>
    <property type="match status" value="1"/>
</dbReference>